<dbReference type="STRING" id="937218.SAMN06297251_102226"/>
<protein>
    <submittedName>
        <fullName evidence="1">Uncharacterized protein</fullName>
    </submittedName>
</protein>
<sequence length="135" mass="15447">MRRAISSSYYAVFHCLAFHCAETVIGENGRNARRAWRQTYRSVDHARAKQVCNTKDGKYRAILERFPSGIQSFAEHFRNLQVVRHAADYDPHFVTILSATKIWIDAAESAIADFEATDPSDRRAFVALVLFPLRD</sequence>
<dbReference type="Proteomes" id="UP000192656">
    <property type="component" value="Unassembled WGS sequence"/>
</dbReference>
<gene>
    <name evidence="1" type="ORF">SAMN06297251_102226</name>
</gene>
<dbReference type="Gene3D" id="1.20.120.330">
    <property type="entry name" value="Nucleotidyltransferases domain 2"/>
    <property type="match status" value="1"/>
</dbReference>
<dbReference type="AlphaFoldDB" id="A0A1W1Z6H1"/>
<reference evidence="1 2" key="1">
    <citation type="submission" date="2017-04" db="EMBL/GenBank/DDBJ databases">
        <authorList>
            <person name="Afonso C.L."/>
            <person name="Miller P.J."/>
            <person name="Scott M.A."/>
            <person name="Spackman E."/>
            <person name="Goraichik I."/>
            <person name="Dimitrov K.M."/>
            <person name="Suarez D.L."/>
            <person name="Swayne D.E."/>
        </authorList>
    </citation>
    <scope>NUCLEOTIDE SEQUENCE [LARGE SCALE GENOMIC DNA]</scope>
    <source>
        <strain evidence="1 2">CGMCC 1.10972</strain>
    </source>
</reference>
<dbReference type="OrthoDB" id="7845978at2"/>
<name>A0A1W1Z6H1_9HYPH</name>
<accession>A0A1W1Z6H1</accession>
<evidence type="ECO:0000313" key="1">
    <source>
        <dbReference type="EMBL" id="SMC44040.1"/>
    </source>
</evidence>
<evidence type="ECO:0000313" key="2">
    <source>
        <dbReference type="Proteomes" id="UP000192656"/>
    </source>
</evidence>
<proteinExistence type="predicted"/>
<organism evidence="1 2">
    <name type="scientific">Fulvimarina manganoxydans</name>
    <dbReference type="NCBI Taxonomy" id="937218"/>
    <lineage>
        <taxon>Bacteria</taxon>
        <taxon>Pseudomonadati</taxon>
        <taxon>Pseudomonadota</taxon>
        <taxon>Alphaproteobacteria</taxon>
        <taxon>Hyphomicrobiales</taxon>
        <taxon>Aurantimonadaceae</taxon>
        <taxon>Fulvimarina</taxon>
    </lineage>
</organism>
<keyword evidence="2" id="KW-1185">Reference proteome</keyword>
<dbReference type="RefSeq" id="WP_084408678.1">
    <property type="nucleotide sequence ID" value="NZ_FWXR01000002.1"/>
</dbReference>
<dbReference type="EMBL" id="FWXR01000002">
    <property type="protein sequence ID" value="SMC44040.1"/>
    <property type="molecule type" value="Genomic_DNA"/>
</dbReference>